<dbReference type="OMA" id="WGGKIAC"/>
<dbReference type="KEGG" id="atr:18440604"/>
<evidence type="ECO:0000256" key="2">
    <source>
        <dbReference type="ARBA" id="ARBA00022490"/>
    </source>
</evidence>
<dbReference type="FunFam" id="3.40.50.1820:FF:000178">
    <property type="entry name" value="Carboxymethylenebutenolidase homolog"/>
    <property type="match status" value="1"/>
</dbReference>
<dbReference type="GO" id="GO:0005737">
    <property type="term" value="C:cytoplasm"/>
    <property type="evidence" value="ECO:0007669"/>
    <property type="project" value="UniProtKB-SubCell"/>
</dbReference>
<feature type="region of interest" description="Disordered" evidence="3">
    <location>
        <begin position="1"/>
        <end position="20"/>
    </location>
</feature>
<dbReference type="OrthoDB" id="17560at2759"/>
<dbReference type="GO" id="GO:0016787">
    <property type="term" value="F:hydrolase activity"/>
    <property type="evidence" value="ECO:0007669"/>
    <property type="project" value="InterPro"/>
</dbReference>
<evidence type="ECO:0000313" key="5">
    <source>
        <dbReference type="EMBL" id="ERN12386.1"/>
    </source>
</evidence>
<dbReference type="PANTHER" id="PTHR17630:SF44">
    <property type="entry name" value="PROTEIN AIM2"/>
    <property type="match status" value="1"/>
</dbReference>
<dbReference type="InterPro" id="IPR029058">
    <property type="entry name" value="AB_hydrolase_fold"/>
</dbReference>
<sequence length="239" mass="26002">MAGPQCCENPPTLRSSSGEGHVEELGGLKAYVTGSSDSKRAIVLVSDIFGFEAPNLRRLADKVASAGYYVVVTDYFYGDPFAPDQPFDAFPNWLQSHKPEKAFEVSKPIIEALKSKGISAIGAGGFCWGAKVVVELAKSGSIQAAVLLHPSLVKPEDISEVKCPIAILGAEIDKASPPELVKQFEEILSTRNKVDNFVKIFPGVAHGWTVRYSLDDETVVKNAEEAHTDMLNWFNKYVV</sequence>
<protein>
    <recommendedName>
        <fullName evidence="4">Dienelactone hydrolase domain-containing protein</fullName>
    </recommendedName>
</protein>
<keyword evidence="2" id="KW-0963">Cytoplasm</keyword>
<dbReference type="Pfam" id="PF01738">
    <property type="entry name" value="DLH"/>
    <property type="match status" value="1"/>
</dbReference>
<evidence type="ECO:0000256" key="1">
    <source>
        <dbReference type="ARBA" id="ARBA00004496"/>
    </source>
</evidence>
<organism evidence="5 6">
    <name type="scientific">Amborella trichopoda</name>
    <dbReference type="NCBI Taxonomy" id="13333"/>
    <lineage>
        <taxon>Eukaryota</taxon>
        <taxon>Viridiplantae</taxon>
        <taxon>Streptophyta</taxon>
        <taxon>Embryophyta</taxon>
        <taxon>Tracheophyta</taxon>
        <taxon>Spermatophyta</taxon>
        <taxon>Magnoliopsida</taxon>
        <taxon>Amborellales</taxon>
        <taxon>Amborellaceae</taxon>
        <taxon>Amborella</taxon>
    </lineage>
</organism>
<dbReference type="InterPro" id="IPR002925">
    <property type="entry name" value="Dienelactn_hydro"/>
</dbReference>
<dbReference type="Gramene" id="ERN12386">
    <property type="protein sequence ID" value="ERN12386"/>
    <property type="gene ID" value="AMTR_s00025p00112220"/>
</dbReference>
<dbReference type="Gene3D" id="3.40.50.1820">
    <property type="entry name" value="alpha/beta hydrolase"/>
    <property type="match status" value="1"/>
</dbReference>
<dbReference type="Proteomes" id="UP000017836">
    <property type="component" value="Unassembled WGS sequence"/>
</dbReference>
<reference evidence="6" key="1">
    <citation type="journal article" date="2013" name="Science">
        <title>The Amborella genome and the evolution of flowering plants.</title>
        <authorList>
            <consortium name="Amborella Genome Project"/>
        </authorList>
    </citation>
    <scope>NUCLEOTIDE SEQUENCE [LARGE SCALE GENOMIC DNA]</scope>
</reference>
<keyword evidence="6" id="KW-1185">Reference proteome</keyword>
<proteinExistence type="predicted"/>
<dbReference type="HOGENOM" id="CLU_054590_8_0_1"/>
<dbReference type="eggNOG" id="KOG3043">
    <property type="taxonomic scope" value="Eukaryota"/>
</dbReference>
<dbReference type="STRING" id="13333.W1PX30"/>
<feature type="domain" description="Dienelactone hydrolase" evidence="4">
    <location>
        <begin position="29"/>
        <end position="237"/>
    </location>
</feature>
<evidence type="ECO:0000259" key="4">
    <source>
        <dbReference type="Pfam" id="PF01738"/>
    </source>
</evidence>
<dbReference type="SUPFAM" id="SSF53474">
    <property type="entry name" value="alpha/beta-Hydrolases"/>
    <property type="match status" value="1"/>
</dbReference>
<evidence type="ECO:0000313" key="6">
    <source>
        <dbReference type="Proteomes" id="UP000017836"/>
    </source>
</evidence>
<gene>
    <name evidence="5" type="ORF">AMTR_s00025p00112220</name>
</gene>
<dbReference type="EMBL" id="KI392614">
    <property type="protein sequence ID" value="ERN12386.1"/>
    <property type="molecule type" value="Genomic_DNA"/>
</dbReference>
<evidence type="ECO:0000256" key="3">
    <source>
        <dbReference type="SAM" id="MobiDB-lite"/>
    </source>
</evidence>
<name>W1PX30_AMBTC</name>
<accession>W1PX30</accession>
<comment type="subcellular location">
    <subcellularLocation>
        <location evidence="1">Cytoplasm</location>
    </subcellularLocation>
</comment>
<dbReference type="PANTHER" id="PTHR17630">
    <property type="entry name" value="DIENELACTONE HYDROLASE"/>
    <property type="match status" value="1"/>
</dbReference>
<dbReference type="AlphaFoldDB" id="W1PX30"/>